<name>A0ABD1RD36_9LAMI</name>
<feature type="binding site" evidence="10">
    <location>
        <position position="3"/>
    </location>
    <ligand>
        <name>Ca(2+)</name>
        <dbReference type="ChEBI" id="CHEBI:29108"/>
        <label>1</label>
    </ligand>
</feature>
<organism evidence="13 14">
    <name type="scientific">Abeliophyllum distichum</name>
    <dbReference type="NCBI Taxonomy" id="126358"/>
    <lineage>
        <taxon>Eukaryota</taxon>
        <taxon>Viridiplantae</taxon>
        <taxon>Streptophyta</taxon>
        <taxon>Embryophyta</taxon>
        <taxon>Tracheophyta</taxon>
        <taxon>Spermatophyta</taxon>
        <taxon>Magnoliopsida</taxon>
        <taxon>eudicotyledons</taxon>
        <taxon>Gunneridae</taxon>
        <taxon>Pentapetalae</taxon>
        <taxon>asterids</taxon>
        <taxon>lamiids</taxon>
        <taxon>Lamiales</taxon>
        <taxon>Oleaceae</taxon>
        <taxon>Forsythieae</taxon>
        <taxon>Abeliophyllum</taxon>
    </lineage>
</organism>
<feature type="binding site" evidence="9">
    <location>
        <position position="95"/>
    </location>
    <ligand>
        <name>substrate</name>
    </ligand>
</feature>
<evidence type="ECO:0000256" key="1">
    <source>
        <dbReference type="ARBA" id="ARBA00000189"/>
    </source>
</evidence>
<protein>
    <recommendedName>
        <fullName evidence="3">peroxidase</fullName>
        <ecNumber evidence="3">1.11.1.7</ecNumber>
    </recommendedName>
</protein>
<feature type="binding site" evidence="10">
    <location>
        <position position="19"/>
    </location>
    <ligand>
        <name>Ca(2+)</name>
        <dbReference type="ChEBI" id="CHEBI:29108"/>
        <label>1</label>
    </ligand>
</feature>
<evidence type="ECO:0000256" key="4">
    <source>
        <dbReference type="ARBA" id="ARBA00022559"/>
    </source>
</evidence>
<evidence type="ECO:0000256" key="2">
    <source>
        <dbReference type="ARBA" id="ARBA00001970"/>
    </source>
</evidence>
<dbReference type="SUPFAM" id="SSF48113">
    <property type="entry name" value="Heme-dependent peroxidases"/>
    <property type="match status" value="1"/>
</dbReference>
<keyword evidence="14" id="KW-1185">Reference proteome</keyword>
<dbReference type="EC" id="1.11.1.7" evidence="3"/>
<feature type="binding site" evidence="10">
    <location>
        <position position="7"/>
    </location>
    <ligand>
        <name>Ca(2+)</name>
        <dbReference type="ChEBI" id="CHEBI:29108"/>
        <label>1</label>
    </ligand>
</feature>
<dbReference type="GO" id="GO:0140825">
    <property type="term" value="F:lactoperoxidase activity"/>
    <property type="evidence" value="ECO:0007669"/>
    <property type="project" value="UniProtKB-EC"/>
</dbReference>
<evidence type="ECO:0000313" key="14">
    <source>
        <dbReference type="Proteomes" id="UP001604336"/>
    </source>
</evidence>
<comment type="catalytic activity">
    <reaction evidence="1">
        <text>2 a phenolic donor + H2O2 = 2 a phenolic radical donor + 2 H2O</text>
        <dbReference type="Rhea" id="RHEA:56136"/>
        <dbReference type="ChEBI" id="CHEBI:15377"/>
        <dbReference type="ChEBI" id="CHEBI:16240"/>
        <dbReference type="ChEBI" id="CHEBI:139520"/>
        <dbReference type="ChEBI" id="CHEBI:139521"/>
        <dbReference type="EC" id="1.11.1.7"/>
    </reaction>
</comment>
<keyword evidence="6 10" id="KW-0479">Metal-binding</keyword>
<comment type="cofactor">
    <cofactor evidence="10">
        <name>Ca(2+)</name>
        <dbReference type="ChEBI" id="CHEBI:29108"/>
    </cofactor>
    <text evidence="10">Binds 2 calcium ions per subunit.</text>
</comment>
<dbReference type="PRINTS" id="PR00458">
    <property type="entry name" value="PEROXIDASE"/>
</dbReference>
<accession>A0ABD1RD36</accession>
<dbReference type="GO" id="GO:0046872">
    <property type="term" value="F:metal ion binding"/>
    <property type="evidence" value="ECO:0007669"/>
    <property type="project" value="UniProtKB-KW"/>
</dbReference>
<evidence type="ECO:0000256" key="6">
    <source>
        <dbReference type="ARBA" id="ARBA00022723"/>
    </source>
</evidence>
<feature type="domain" description="Plant heme peroxidase family profile" evidence="12">
    <location>
        <begin position="1"/>
        <end position="102"/>
    </location>
</feature>
<proteinExistence type="inferred from homology"/>
<feature type="binding site" evidence="10">
    <location>
        <position position="5"/>
    </location>
    <ligand>
        <name>Ca(2+)</name>
        <dbReference type="ChEBI" id="CHEBI:29108"/>
        <label>1</label>
    </ligand>
</feature>
<comment type="similarity">
    <text evidence="11">Belongs to the peroxidase family.</text>
</comment>
<dbReference type="Gene3D" id="1.10.520.10">
    <property type="match status" value="1"/>
</dbReference>
<evidence type="ECO:0000256" key="8">
    <source>
        <dbReference type="ARBA" id="ARBA00023004"/>
    </source>
</evidence>
<evidence type="ECO:0000313" key="13">
    <source>
        <dbReference type="EMBL" id="KAL2486332.1"/>
    </source>
</evidence>
<sequence>MGGCDASVLISSTPFNKAERDADINLSFPRDGFRVVVSAKTAFELPCPDVVSCAHILAVVARNLVLLMGGPYYTSKLGRRDSLILKASYVEGNLPRPTMPMNPGFPI</sequence>
<reference evidence="14" key="1">
    <citation type="submission" date="2024-07" db="EMBL/GenBank/DDBJ databases">
        <title>Two chromosome-level genome assemblies of Korean endemic species Abeliophyllum distichum and Forsythia ovata (Oleaceae).</title>
        <authorList>
            <person name="Jang H."/>
        </authorList>
    </citation>
    <scope>NUCLEOTIDE SEQUENCE [LARGE SCALE GENOMIC DNA]</scope>
</reference>
<dbReference type="PROSITE" id="PS50873">
    <property type="entry name" value="PEROXIDASE_4"/>
    <property type="match status" value="1"/>
</dbReference>
<comment type="cofactor">
    <cofactor evidence="2">
        <name>heme b</name>
        <dbReference type="ChEBI" id="CHEBI:60344"/>
    </cofactor>
</comment>
<dbReference type="PANTHER" id="PTHR31517">
    <property type="match status" value="1"/>
</dbReference>
<keyword evidence="8" id="KW-0408">Iron</keyword>
<dbReference type="InterPro" id="IPR000823">
    <property type="entry name" value="Peroxidase_pln"/>
</dbReference>
<evidence type="ECO:0000256" key="10">
    <source>
        <dbReference type="PIRSR" id="PIRSR600823-3"/>
    </source>
</evidence>
<dbReference type="PRINTS" id="PR00461">
    <property type="entry name" value="PLPEROXIDASE"/>
</dbReference>
<evidence type="ECO:0000256" key="11">
    <source>
        <dbReference type="RuleBase" id="RU004241"/>
    </source>
</evidence>
<evidence type="ECO:0000256" key="7">
    <source>
        <dbReference type="ARBA" id="ARBA00023002"/>
    </source>
</evidence>
<keyword evidence="4 13" id="KW-0575">Peroxidase</keyword>
<comment type="caution">
    <text evidence="13">The sequence shown here is derived from an EMBL/GenBank/DDBJ whole genome shotgun (WGS) entry which is preliminary data.</text>
</comment>
<dbReference type="InterPro" id="IPR010255">
    <property type="entry name" value="Haem_peroxidase_sf"/>
</dbReference>
<gene>
    <name evidence="13" type="ORF">Adt_31088</name>
</gene>
<evidence type="ECO:0000256" key="9">
    <source>
        <dbReference type="PIRSR" id="PIRSR600823-2"/>
    </source>
</evidence>
<keyword evidence="10" id="KW-0106">Calcium</keyword>
<evidence type="ECO:0000256" key="5">
    <source>
        <dbReference type="ARBA" id="ARBA00022617"/>
    </source>
</evidence>
<dbReference type="AlphaFoldDB" id="A0ABD1RD36"/>
<dbReference type="InterPro" id="IPR002016">
    <property type="entry name" value="Haem_peroxidase"/>
</dbReference>
<evidence type="ECO:0000256" key="3">
    <source>
        <dbReference type="ARBA" id="ARBA00012313"/>
    </source>
</evidence>
<evidence type="ECO:0000259" key="12">
    <source>
        <dbReference type="PROSITE" id="PS50873"/>
    </source>
</evidence>
<dbReference type="EMBL" id="JBFOLK010000009">
    <property type="protein sequence ID" value="KAL2486332.1"/>
    <property type="molecule type" value="Genomic_DNA"/>
</dbReference>
<dbReference type="Proteomes" id="UP001604336">
    <property type="component" value="Unassembled WGS sequence"/>
</dbReference>
<dbReference type="Pfam" id="PF00141">
    <property type="entry name" value="peroxidase"/>
    <property type="match status" value="1"/>
</dbReference>
<dbReference type="PANTHER" id="PTHR31517:SF11">
    <property type="entry name" value="PEROXIDASE 31"/>
    <property type="match status" value="1"/>
</dbReference>
<keyword evidence="7" id="KW-0560">Oxidoreductase</keyword>
<keyword evidence="5" id="KW-0349">Heme</keyword>